<dbReference type="OrthoDB" id="206224at2759"/>
<sequence>MSGAEKMVKATTKAVFIIKELTENTCEWTRAQQGDLKFSSAMPGETEQDQGTHERSVKIKDIPVRGGAKQCRVTLVQQLDAGGSIPTWVVDKKLSVALSAVQEAVDEFRYNEKVDAAEVEELTTFLREHGEDEVYSEEENALLERVRQKFEASLKEESWKQLKSPDVFVKMESIHEEGSSAVVGKAITVVDATVEDCATWELTRMTREKMRGHYDFGGLEREVVKSNSHRSIFRVVYDLGVSGLAPRECLNQSVWKMVDENTMIVGYEDVEDDNFPIGAGKKYVRASSIAFWKYEWLPEENGVP</sequence>
<dbReference type="InterPro" id="IPR023393">
    <property type="entry name" value="START-like_dom_sf"/>
</dbReference>
<reference evidence="2" key="1">
    <citation type="journal article" date="2023" name="Commun. Biol.">
        <title>Genome analysis of Parmales, the sister group of diatoms, reveals the evolutionary specialization of diatoms from phago-mixotrophs to photoautotrophs.</title>
        <authorList>
            <person name="Ban H."/>
            <person name="Sato S."/>
            <person name="Yoshikawa S."/>
            <person name="Yamada K."/>
            <person name="Nakamura Y."/>
            <person name="Ichinomiya M."/>
            <person name="Sato N."/>
            <person name="Blanc-Mathieu R."/>
            <person name="Endo H."/>
            <person name="Kuwata A."/>
            <person name="Ogata H."/>
        </authorList>
    </citation>
    <scope>NUCLEOTIDE SEQUENCE [LARGE SCALE GENOMIC DNA]</scope>
    <source>
        <strain evidence="2">NIES 3700</strain>
    </source>
</reference>
<name>A0A9W6ZMS4_9STRA</name>
<dbReference type="Proteomes" id="UP001165122">
    <property type="component" value="Unassembled WGS sequence"/>
</dbReference>
<evidence type="ECO:0000313" key="2">
    <source>
        <dbReference type="Proteomes" id="UP001165122"/>
    </source>
</evidence>
<proteinExistence type="predicted"/>
<protein>
    <submittedName>
        <fullName evidence="1">Uncharacterized protein</fullName>
    </submittedName>
</protein>
<dbReference type="AlphaFoldDB" id="A0A9W6ZMS4"/>
<comment type="caution">
    <text evidence="1">The sequence shown here is derived from an EMBL/GenBank/DDBJ whole genome shotgun (WGS) entry which is preliminary data.</text>
</comment>
<evidence type="ECO:0000313" key="1">
    <source>
        <dbReference type="EMBL" id="GMH55111.1"/>
    </source>
</evidence>
<organism evidence="1 2">
    <name type="scientific">Triparma laevis f. longispina</name>
    <dbReference type="NCBI Taxonomy" id="1714387"/>
    <lineage>
        <taxon>Eukaryota</taxon>
        <taxon>Sar</taxon>
        <taxon>Stramenopiles</taxon>
        <taxon>Ochrophyta</taxon>
        <taxon>Bolidophyceae</taxon>
        <taxon>Parmales</taxon>
        <taxon>Triparmaceae</taxon>
        <taxon>Triparma</taxon>
    </lineage>
</organism>
<gene>
    <name evidence="1" type="ORF">TrLO_g5807</name>
</gene>
<keyword evidence="2" id="KW-1185">Reference proteome</keyword>
<dbReference type="SUPFAM" id="SSF55961">
    <property type="entry name" value="Bet v1-like"/>
    <property type="match status" value="1"/>
</dbReference>
<dbReference type="EMBL" id="BRXW01000441">
    <property type="protein sequence ID" value="GMH55111.1"/>
    <property type="molecule type" value="Genomic_DNA"/>
</dbReference>
<accession>A0A9W6ZMS4</accession>
<dbReference type="Gene3D" id="3.30.530.20">
    <property type="match status" value="1"/>
</dbReference>